<dbReference type="Pfam" id="PF13545">
    <property type="entry name" value="HTH_Crp_2"/>
    <property type="match status" value="1"/>
</dbReference>
<evidence type="ECO:0000313" key="3">
    <source>
        <dbReference type="Proteomes" id="UP000249169"/>
    </source>
</evidence>
<dbReference type="SMART" id="SM00419">
    <property type="entry name" value="HTH_CRP"/>
    <property type="match status" value="1"/>
</dbReference>
<proteinExistence type="predicted"/>
<reference evidence="2 3" key="1">
    <citation type="submission" date="2018-05" db="EMBL/GenBank/DDBJ databases">
        <title>Lujinxingia marina gen. nov. sp. nov., a new facultative anaerobic member of the class Deltaproteobacteria, and proposal of Lujinxingaceae fam. nov.</title>
        <authorList>
            <person name="Li C.-M."/>
        </authorList>
    </citation>
    <scope>NUCLEOTIDE SEQUENCE [LARGE SCALE GENOMIC DNA]</scope>
    <source>
        <strain evidence="2 3">B210</strain>
    </source>
</reference>
<dbReference type="AlphaFoldDB" id="A0A328CCH3"/>
<sequence>MRRGRRPGRLVAQSALASSALYDGEGAVVEQESRANIWRFRGLITGQQAEAAFRELRERGRVERWGHAARIHLEGEHDELIVVLSGRVMVGRELRLGRGDAFAPFSGESQEVIPEARAHQETTIVVMERDELRDIVEPILRERAVVSGSIFNRQELRVPLAPLLRSSASTRLGQVILEIVERYGEHQTENLRRAPALSTAQLASLAGLERERTRRALTLLERAGLIARSRGALTVRDLEGLRHYVLG</sequence>
<evidence type="ECO:0000259" key="1">
    <source>
        <dbReference type="PROSITE" id="PS51063"/>
    </source>
</evidence>
<dbReference type="SUPFAM" id="SSF46785">
    <property type="entry name" value="Winged helix' DNA-binding domain"/>
    <property type="match status" value="1"/>
</dbReference>
<dbReference type="GO" id="GO:0003677">
    <property type="term" value="F:DNA binding"/>
    <property type="evidence" value="ECO:0007669"/>
    <property type="project" value="InterPro"/>
</dbReference>
<evidence type="ECO:0000313" key="2">
    <source>
        <dbReference type="EMBL" id="RAL24911.1"/>
    </source>
</evidence>
<dbReference type="EMBL" id="QHKO01000001">
    <property type="protein sequence ID" value="RAL24911.1"/>
    <property type="molecule type" value="Genomic_DNA"/>
</dbReference>
<comment type="caution">
    <text evidence="2">The sequence shown here is derived from an EMBL/GenBank/DDBJ whole genome shotgun (WGS) entry which is preliminary data.</text>
</comment>
<dbReference type="GO" id="GO:0006355">
    <property type="term" value="P:regulation of DNA-templated transcription"/>
    <property type="evidence" value="ECO:0007669"/>
    <property type="project" value="InterPro"/>
</dbReference>
<feature type="domain" description="HTH crp-type" evidence="1">
    <location>
        <begin position="166"/>
        <end position="239"/>
    </location>
</feature>
<accession>A0A328CCH3</accession>
<name>A0A328CCH3_9DELT</name>
<organism evidence="2 3">
    <name type="scientific">Lujinxingia litoralis</name>
    <dbReference type="NCBI Taxonomy" id="2211119"/>
    <lineage>
        <taxon>Bacteria</taxon>
        <taxon>Deltaproteobacteria</taxon>
        <taxon>Bradymonadales</taxon>
        <taxon>Lujinxingiaceae</taxon>
        <taxon>Lujinxingia</taxon>
    </lineage>
</organism>
<dbReference type="InterPro" id="IPR036390">
    <property type="entry name" value="WH_DNA-bd_sf"/>
</dbReference>
<protein>
    <recommendedName>
        <fullName evidence="1">HTH crp-type domain-containing protein</fullName>
    </recommendedName>
</protein>
<dbReference type="Gene3D" id="2.60.120.10">
    <property type="entry name" value="Jelly Rolls"/>
    <property type="match status" value="1"/>
</dbReference>
<dbReference type="InterPro" id="IPR014710">
    <property type="entry name" value="RmlC-like_jellyroll"/>
</dbReference>
<gene>
    <name evidence="2" type="ORF">DL240_01500</name>
</gene>
<keyword evidence="3" id="KW-1185">Reference proteome</keyword>
<dbReference type="PROSITE" id="PS51063">
    <property type="entry name" value="HTH_CRP_2"/>
    <property type="match status" value="1"/>
</dbReference>
<dbReference type="InterPro" id="IPR012318">
    <property type="entry name" value="HTH_CRP"/>
</dbReference>
<dbReference type="Proteomes" id="UP000249169">
    <property type="component" value="Unassembled WGS sequence"/>
</dbReference>